<feature type="transmembrane region" description="Helical" evidence="1">
    <location>
        <begin position="7"/>
        <end position="29"/>
    </location>
</feature>
<dbReference type="Proteomes" id="UP001597139">
    <property type="component" value="Unassembled WGS sequence"/>
</dbReference>
<gene>
    <name evidence="2" type="ORF">ACFSAU_06915</name>
</gene>
<dbReference type="EMBL" id="JBHUCZ010000003">
    <property type="protein sequence ID" value="MFD1567219.1"/>
    <property type="molecule type" value="Genomic_DNA"/>
</dbReference>
<reference evidence="2 3" key="1">
    <citation type="journal article" date="2019" name="Int. J. Syst. Evol. Microbiol.">
        <title>The Global Catalogue of Microorganisms (GCM) 10K type strain sequencing project: providing services to taxonomists for standard genome sequencing and annotation.</title>
        <authorList>
            <consortium name="The Broad Institute Genomics Platform"/>
            <consortium name="The Broad Institute Genome Sequencing Center for Infectious Disease"/>
            <person name="Wu L."/>
            <person name="Ma J."/>
        </authorList>
    </citation>
    <scope>NUCLEOTIDE SEQUENCE [LARGE SCALE GENOMIC DNA]</scope>
    <source>
        <strain evidence="2 3">CGMCC 1.12859</strain>
    </source>
</reference>
<dbReference type="RefSeq" id="WP_267646189.1">
    <property type="nucleotide sequence ID" value="NZ_JANHGR010000001.1"/>
</dbReference>
<keyword evidence="1" id="KW-0472">Membrane</keyword>
<organism evidence="2 3">
    <name type="scientific">Halolamina litorea</name>
    <dbReference type="NCBI Taxonomy" id="1515593"/>
    <lineage>
        <taxon>Archaea</taxon>
        <taxon>Methanobacteriati</taxon>
        <taxon>Methanobacteriota</taxon>
        <taxon>Stenosarchaea group</taxon>
        <taxon>Halobacteria</taxon>
        <taxon>Halobacteriales</taxon>
        <taxon>Haloferacaceae</taxon>
    </lineage>
</organism>
<sequence>MTLAETVLLVGVALALFGVVSVVADAVFADADRSFVAYLAFLLVGLAVVGYLLLRHA</sequence>
<name>A0ABD6BRK5_9EURY</name>
<dbReference type="AlphaFoldDB" id="A0ABD6BRK5"/>
<evidence type="ECO:0000256" key="1">
    <source>
        <dbReference type="SAM" id="Phobius"/>
    </source>
</evidence>
<feature type="transmembrane region" description="Helical" evidence="1">
    <location>
        <begin position="35"/>
        <end position="54"/>
    </location>
</feature>
<evidence type="ECO:0000313" key="2">
    <source>
        <dbReference type="EMBL" id="MFD1567219.1"/>
    </source>
</evidence>
<protein>
    <submittedName>
        <fullName evidence="2">Uncharacterized protein</fullName>
    </submittedName>
</protein>
<accession>A0ABD6BRK5</accession>
<comment type="caution">
    <text evidence="2">The sequence shown here is derived from an EMBL/GenBank/DDBJ whole genome shotgun (WGS) entry which is preliminary data.</text>
</comment>
<keyword evidence="3" id="KW-1185">Reference proteome</keyword>
<keyword evidence="1" id="KW-1133">Transmembrane helix</keyword>
<proteinExistence type="predicted"/>
<evidence type="ECO:0000313" key="3">
    <source>
        <dbReference type="Proteomes" id="UP001597139"/>
    </source>
</evidence>
<keyword evidence="1" id="KW-0812">Transmembrane</keyword>